<evidence type="ECO:0000313" key="2">
    <source>
        <dbReference type="EMBL" id="SVD96767.1"/>
    </source>
</evidence>
<evidence type="ECO:0000256" key="1">
    <source>
        <dbReference type="ARBA" id="ARBA00006484"/>
    </source>
</evidence>
<accession>A0A382ZMI5</accession>
<protein>
    <recommendedName>
        <fullName evidence="3">Short-chain dehydrogenase</fullName>
    </recommendedName>
</protein>
<dbReference type="SUPFAM" id="SSF51735">
    <property type="entry name" value="NAD(P)-binding Rossmann-fold domains"/>
    <property type="match status" value="1"/>
</dbReference>
<gene>
    <name evidence="2" type="ORF">METZ01_LOCUS449621</name>
</gene>
<dbReference type="InterPro" id="IPR036291">
    <property type="entry name" value="NAD(P)-bd_dom_sf"/>
</dbReference>
<sequence>MNIIDKFRLNNKTLFISGGSRGLGRSMALAIADAGADVILTGRNKDSLEQTASEISQLGQNAYPIQADMSNPTECEKACTQALKIDPNINILINNIGGRRENIPTEQMTINNWNKYMDLNLTHAVLCTKIIGGNMLNKGNGGRIINISSINAFQAIRGLNGRHYETAKAALVQFTKATAIDWAPYGITVNCICPGVFMTEPNIKWSKKEPEAMKNFL</sequence>
<feature type="non-terminal residue" evidence="2">
    <location>
        <position position="217"/>
    </location>
</feature>
<dbReference type="InterPro" id="IPR050259">
    <property type="entry name" value="SDR"/>
</dbReference>
<comment type="similarity">
    <text evidence="1">Belongs to the short-chain dehydrogenases/reductases (SDR) family.</text>
</comment>
<dbReference type="CDD" id="cd05233">
    <property type="entry name" value="SDR_c"/>
    <property type="match status" value="1"/>
</dbReference>
<dbReference type="EMBL" id="UINC01185188">
    <property type="protein sequence ID" value="SVD96767.1"/>
    <property type="molecule type" value="Genomic_DNA"/>
</dbReference>
<organism evidence="2">
    <name type="scientific">marine metagenome</name>
    <dbReference type="NCBI Taxonomy" id="408172"/>
    <lineage>
        <taxon>unclassified sequences</taxon>
        <taxon>metagenomes</taxon>
        <taxon>ecological metagenomes</taxon>
    </lineage>
</organism>
<dbReference type="PRINTS" id="PR00081">
    <property type="entry name" value="GDHRDH"/>
</dbReference>
<dbReference type="Pfam" id="PF00106">
    <property type="entry name" value="adh_short"/>
    <property type="match status" value="1"/>
</dbReference>
<dbReference type="PRINTS" id="PR00080">
    <property type="entry name" value="SDRFAMILY"/>
</dbReference>
<evidence type="ECO:0008006" key="3">
    <source>
        <dbReference type="Google" id="ProtNLM"/>
    </source>
</evidence>
<dbReference type="AlphaFoldDB" id="A0A382ZMI5"/>
<dbReference type="InterPro" id="IPR002347">
    <property type="entry name" value="SDR_fam"/>
</dbReference>
<proteinExistence type="inferred from homology"/>
<dbReference type="Gene3D" id="3.40.50.720">
    <property type="entry name" value="NAD(P)-binding Rossmann-like Domain"/>
    <property type="match status" value="1"/>
</dbReference>
<reference evidence="2" key="1">
    <citation type="submission" date="2018-05" db="EMBL/GenBank/DDBJ databases">
        <authorList>
            <person name="Lanie J.A."/>
            <person name="Ng W.-L."/>
            <person name="Kazmierczak K.M."/>
            <person name="Andrzejewski T.M."/>
            <person name="Davidsen T.M."/>
            <person name="Wayne K.J."/>
            <person name="Tettelin H."/>
            <person name="Glass J.I."/>
            <person name="Rusch D."/>
            <person name="Podicherti R."/>
            <person name="Tsui H.-C.T."/>
            <person name="Winkler M.E."/>
        </authorList>
    </citation>
    <scope>NUCLEOTIDE SEQUENCE</scope>
</reference>
<dbReference type="PANTHER" id="PTHR42879">
    <property type="entry name" value="3-OXOACYL-(ACYL-CARRIER-PROTEIN) REDUCTASE"/>
    <property type="match status" value="1"/>
</dbReference>
<name>A0A382ZMI5_9ZZZZ</name>